<gene>
    <name evidence="10" type="ORF">GCM10010911_37530</name>
</gene>
<evidence type="ECO:0000259" key="9">
    <source>
        <dbReference type="PROSITE" id="PS51012"/>
    </source>
</evidence>
<accession>A0A916Z476</accession>
<dbReference type="GO" id="GO:0043190">
    <property type="term" value="C:ATP-binding cassette (ABC) transporter complex"/>
    <property type="evidence" value="ECO:0007669"/>
    <property type="project" value="InterPro"/>
</dbReference>
<dbReference type="PROSITE" id="PS51012">
    <property type="entry name" value="ABC_TM2"/>
    <property type="match status" value="1"/>
</dbReference>
<keyword evidence="7 8" id="KW-0472">Membrane</keyword>
<dbReference type="PANTHER" id="PTHR30294:SF45">
    <property type="entry name" value="LINEARMYCIN RESISTANCE PERMEASE PROTEIN LNRN"/>
    <property type="match status" value="1"/>
</dbReference>
<name>A0A916Z476_9BACL</name>
<dbReference type="Gene3D" id="3.40.1710.10">
    <property type="entry name" value="abc type-2 transporter like domain"/>
    <property type="match status" value="1"/>
</dbReference>
<evidence type="ECO:0000256" key="4">
    <source>
        <dbReference type="ARBA" id="ARBA00022475"/>
    </source>
</evidence>
<sequence>MGNTLWLIRKTMLTTFRNYKNLLLFIGLPVISILLATLTQGGSGESSLNIGIVNKDGGQALTRDAVQFVSGLDKMHTKEIKEPDANDLIVSGKLDAVLIFPDGFAQSLKGGSPEAVHIESIKGMLVTGYVKSYLNAYIDNIASIGNAAQGNTDKFNTLYANYRNADFGLSAEMVEDHSASRGMTNQTIGYLLVLMLFSAVSLSGIIVKEKENRTYFRLLSAPITARTYVMSNVIVNFVMMMIQIAVTLLVMIRLFHIDPGIPFWQMFLILLMFALVAVSLSLVIVAFSNSSMAASGIQTIVIMPTSLLAGCLFPIEIMPASFQQIANFLPQYWLLDTFSQLQLGSPLTSLSLNLAILLAFAVTLSLVAIYKFGRNKDTRNYI</sequence>
<keyword evidence="5 8" id="KW-0812">Transmembrane</keyword>
<dbReference type="InterPro" id="IPR047817">
    <property type="entry name" value="ABC2_TM_bact-type"/>
</dbReference>
<keyword evidence="6 8" id="KW-1133">Transmembrane helix</keyword>
<comment type="caution">
    <text evidence="8">Lacks conserved residue(s) required for the propagation of feature annotation.</text>
</comment>
<dbReference type="InterPro" id="IPR013525">
    <property type="entry name" value="ABC2_TM"/>
</dbReference>
<keyword evidence="4 8" id="KW-1003">Cell membrane</keyword>
<dbReference type="InterPro" id="IPR000412">
    <property type="entry name" value="ABC_2_transport"/>
</dbReference>
<organism evidence="10 11">
    <name type="scientific">Paenibacillus nasutitermitis</name>
    <dbReference type="NCBI Taxonomy" id="1652958"/>
    <lineage>
        <taxon>Bacteria</taxon>
        <taxon>Bacillati</taxon>
        <taxon>Bacillota</taxon>
        <taxon>Bacilli</taxon>
        <taxon>Bacillales</taxon>
        <taxon>Paenibacillaceae</taxon>
        <taxon>Paenibacillus</taxon>
    </lineage>
</organism>
<dbReference type="GO" id="GO:0140359">
    <property type="term" value="F:ABC-type transporter activity"/>
    <property type="evidence" value="ECO:0007669"/>
    <property type="project" value="InterPro"/>
</dbReference>
<proteinExistence type="inferred from homology"/>
<feature type="transmembrane region" description="Helical" evidence="8">
    <location>
        <begin position="188"/>
        <end position="207"/>
    </location>
</feature>
<comment type="similarity">
    <text evidence="2 8">Belongs to the ABC-2 integral membrane protein family.</text>
</comment>
<evidence type="ECO:0000256" key="1">
    <source>
        <dbReference type="ARBA" id="ARBA00004651"/>
    </source>
</evidence>
<reference evidence="10" key="2">
    <citation type="submission" date="2020-09" db="EMBL/GenBank/DDBJ databases">
        <authorList>
            <person name="Sun Q."/>
            <person name="Zhou Y."/>
        </authorList>
    </citation>
    <scope>NUCLEOTIDE SEQUENCE</scope>
    <source>
        <strain evidence="10">CGMCC 1.15178</strain>
    </source>
</reference>
<evidence type="ECO:0000313" key="10">
    <source>
        <dbReference type="EMBL" id="GGD76008.1"/>
    </source>
</evidence>
<dbReference type="EMBL" id="BMHP01000002">
    <property type="protein sequence ID" value="GGD76008.1"/>
    <property type="molecule type" value="Genomic_DNA"/>
</dbReference>
<feature type="transmembrane region" description="Helical" evidence="8">
    <location>
        <begin position="299"/>
        <end position="322"/>
    </location>
</feature>
<dbReference type="PANTHER" id="PTHR30294">
    <property type="entry name" value="MEMBRANE COMPONENT OF ABC TRANSPORTER YHHJ-RELATED"/>
    <property type="match status" value="1"/>
</dbReference>
<evidence type="ECO:0000256" key="6">
    <source>
        <dbReference type="ARBA" id="ARBA00022989"/>
    </source>
</evidence>
<dbReference type="InterPro" id="IPR051449">
    <property type="entry name" value="ABC-2_transporter_component"/>
</dbReference>
<feature type="domain" description="ABC transmembrane type-2" evidence="9">
    <location>
        <begin position="151"/>
        <end position="375"/>
    </location>
</feature>
<dbReference type="AlphaFoldDB" id="A0A916Z476"/>
<evidence type="ECO:0000256" key="5">
    <source>
        <dbReference type="ARBA" id="ARBA00022692"/>
    </source>
</evidence>
<dbReference type="Proteomes" id="UP000612456">
    <property type="component" value="Unassembled WGS sequence"/>
</dbReference>
<feature type="transmembrane region" description="Helical" evidence="8">
    <location>
        <begin position="228"/>
        <end position="252"/>
    </location>
</feature>
<evidence type="ECO:0000256" key="3">
    <source>
        <dbReference type="ARBA" id="ARBA00022448"/>
    </source>
</evidence>
<comment type="subcellular location">
    <subcellularLocation>
        <location evidence="1 8">Cell membrane</location>
        <topology evidence="1 8">Multi-pass membrane protein</topology>
    </subcellularLocation>
</comment>
<dbReference type="Pfam" id="PF12698">
    <property type="entry name" value="ABC2_membrane_3"/>
    <property type="match status" value="1"/>
</dbReference>
<feature type="transmembrane region" description="Helical" evidence="8">
    <location>
        <begin position="264"/>
        <end position="287"/>
    </location>
</feature>
<evidence type="ECO:0000256" key="7">
    <source>
        <dbReference type="ARBA" id="ARBA00023136"/>
    </source>
</evidence>
<reference evidence="10" key="1">
    <citation type="journal article" date="2014" name="Int. J. Syst. Evol. Microbiol.">
        <title>Complete genome sequence of Corynebacterium casei LMG S-19264T (=DSM 44701T), isolated from a smear-ripened cheese.</title>
        <authorList>
            <consortium name="US DOE Joint Genome Institute (JGI-PGF)"/>
            <person name="Walter F."/>
            <person name="Albersmeier A."/>
            <person name="Kalinowski J."/>
            <person name="Ruckert C."/>
        </authorList>
    </citation>
    <scope>NUCLEOTIDE SEQUENCE</scope>
    <source>
        <strain evidence="10">CGMCC 1.15178</strain>
    </source>
</reference>
<evidence type="ECO:0000256" key="8">
    <source>
        <dbReference type="RuleBase" id="RU361157"/>
    </source>
</evidence>
<protein>
    <recommendedName>
        <fullName evidence="8">Transport permease protein</fullName>
    </recommendedName>
</protein>
<dbReference type="PRINTS" id="PR00164">
    <property type="entry name" value="ABC2TRNSPORT"/>
</dbReference>
<evidence type="ECO:0000313" key="11">
    <source>
        <dbReference type="Proteomes" id="UP000612456"/>
    </source>
</evidence>
<feature type="transmembrane region" description="Helical" evidence="8">
    <location>
        <begin position="350"/>
        <end position="370"/>
    </location>
</feature>
<comment type="caution">
    <text evidence="10">The sequence shown here is derived from an EMBL/GenBank/DDBJ whole genome shotgun (WGS) entry which is preliminary data.</text>
</comment>
<keyword evidence="3 8" id="KW-0813">Transport</keyword>
<keyword evidence="11" id="KW-1185">Reference proteome</keyword>
<evidence type="ECO:0000256" key="2">
    <source>
        <dbReference type="ARBA" id="ARBA00007783"/>
    </source>
</evidence>
<dbReference type="RefSeq" id="WP_188993438.1">
    <property type="nucleotide sequence ID" value="NZ_BMHP01000002.1"/>
</dbReference>